<name>A0AAU9KGD6_9CILI</name>
<accession>A0AAU9KGD6</accession>
<protein>
    <submittedName>
        <fullName evidence="2">Uncharacterized protein</fullName>
    </submittedName>
</protein>
<evidence type="ECO:0000256" key="1">
    <source>
        <dbReference type="SAM" id="MobiDB-lite"/>
    </source>
</evidence>
<proteinExistence type="predicted"/>
<feature type="region of interest" description="Disordered" evidence="1">
    <location>
        <begin position="1"/>
        <end position="24"/>
    </location>
</feature>
<gene>
    <name evidence="2" type="ORF">BSTOLATCC_MIC62358</name>
</gene>
<comment type="caution">
    <text evidence="2">The sequence shown here is derived from an EMBL/GenBank/DDBJ whole genome shotgun (WGS) entry which is preliminary data.</text>
</comment>
<organism evidence="2 3">
    <name type="scientific">Blepharisma stoltei</name>
    <dbReference type="NCBI Taxonomy" id="1481888"/>
    <lineage>
        <taxon>Eukaryota</taxon>
        <taxon>Sar</taxon>
        <taxon>Alveolata</taxon>
        <taxon>Ciliophora</taxon>
        <taxon>Postciliodesmatophora</taxon>
        <taxon>Heterotrichea</taxon>
        <taxon>Heterotrichida</taxon>
        <taxon>Blepharismidae</taxon>
        <taxon>Blepharisma</taxon>
    </lineage>
</organism>
<feature type="region of interest" description="Disordered" evidence="1">
    <location>
        <begin position="81"/>
        <end position="110"/>
    </location>
</feature>
<dbReference type="Proteomes" id="UP001162131">
    <property type="component" value="Unassembled WGS sequence"/>
</dbReference>
<reference evidence="2" key="1">
    <citation type="submission" date="2021-09" db="EMBL/GenBank/DDBJ databases">
        <authorList>
            <consortium name="AG Swart"/>
            <person name="Singh M."/>
            <person name="Singh A."/>
            <person name="Seah K."/>
            <person name="Emmerich C."/>
        </authorList>
    </citation>
    <scope>NUCLEOTIDE SEQUENCE</scope>
    <source>
        <strain evidence="2">ATCC30299</strain>
    </source>
</reference>
<dbReference type="AlphaFoldDB" id="A0AAU9KGD6"/>
<feature type="region of interest" description="Disordered" evidence="1">
    <location>
        <begin position="134"/>
        <end position="167"/>
    </location>
</feature>
<evidence type="ECO:0000313" key="2">
    <source>
        <dbReference type="EMBL" id="CAG9334773.1"/>
    </source>
</evidence>
<keyword evidence="3" id="KW-1185">Reference proteome</keyword>
<dbReference type="EMBL" id="CAJZBQ010000060">
    <property type="protein sequence ID" value="CAG9334773.1"/>
    <property type="molecule type" value="Genomic_DNA"/>
</dbReference>
<evidence type="ECO:0000313" key="3">
    <source>
        <dbReference type="Proteomes" id="UP001162131"/>
    </source>
</evidence>
<feature type="compositionally biased region" description="Basic and acidic residues" evidence="1">
    <location>
        <begin position="153"/>
        <end position="163"/>
    </location>
</feature>
<sequence length="213" mass="24345">MREKYKPITKSRAEELHKPSTKQQNLPFSFLINPLDDDAVSTNSSYQALLTQENTIENANSTKSNSSFSLELSKIPSLTSIKDKNPLKNQRLSPKVQGSRKDNGLPFQRKARSISPLRESLTISKKNNHLLFPKGGPVTPIGSEEWEDGFSGIDKRERNSTKNEEDEDLEAIKARYLQMLEESYKPTDRYEEDTEEFDIGNIMKKTKVNFVFV</sequence>
<feature type="compositionally biased region" description="Basic and acidic residues" evidence="1">
    <location>
        <begin position="1"/>
        <end position="18"/>
    </location>
</feature>